<evidence type="ECO:0000259" key="2">
    <source>
        <dbReference type="Pfam" id="PF20109"/>
    </source>
</evidence>
<dbReference type="AlphaFoldDB" id="A0A3B9H3C9"/>
<protein>
    <recommendedName>
        <fullName evidence="5">DUF2285 domain-containing protein</fullName>
    </recommendedName>
</protein>
<evidence type="ECO:0008006" key="5">
    <source>
        <dbReference type="Google" id="ProtNLM"/>
    </source>
</evidence>
<comment type="caution">
    <text evidence="3">The sequence shown here is derived from an EMBL/GenBank/DDBJ whole genome shotgun (WGS) entry which is preliminary data.</text>
</comment>
<dbReference type="Pfam" id="PF10074">
    <property type="entry name" value="RovC_DNA-bd"/>
    <property type="match status" value="1"/>
</dbReference>
<name>A0A3B9H3C9_9PROT</name>
<reference evidence="3 4" key="1">
    <citation type="journal article" date="2018" name="Nat. Biotechnol.">
        <title>A standardized bacterial taxonomy based on genome phylogeny substantially revises the tree of life.</title>
        <authorList>
            <person name="Parks D.H."/>
            <person name="Chuvochina M."/>
            <person name="Waite D.W."/>
            <person name="Rinke C."/>
            <person name="Skarshewski A."/>
            <person name="Chaumeil P.A."/>
            <person name="Hugenholtz P."/>
        </authorList>
    </citation>
    <scope>NUCLEOTIDE SEQUENCE [LARGE SCALE GENOMIC DNA]</scope>
    <source>
        <strain evidence="3">UBA8733</strain>
    </source>
</reference>
<evidence type="ECO:0000313" key="3">
    <source>
        <dbReference type="EMBL" id="HAE29212.1"/>
    </source>
</evidence>
<evidence type="ECO:0000313" key="4">
    <source>
        <dbReference type="Proteomes" id="UP000259610"/>
    </source>
</evidence>
<dbReference type="Pfam" id="PF20109">
    <property type="entry name" value="Trans_reg_dom"/>
    <property type="match status" value="1"/>
</dbReference>
<feature type="domain" description="Transcriptional regulator-like" evidence="2">
    <location>
        <begin position="22"/>
        <end position="87"/>
    </location>
</feature>
<accession>A0A3B9H3C9</accession>
<feature type="domain" description="T6SS Transcription factor RovC-like DNA binding" evidence="1">
    <location>
        <begin position="200"/>
        <end position="275"/>
    </location>
</feature>
<dbReference type="EMBL" id="DMAN01000426">
    <property type="protein sequence ID" value="HAE29212.1"/>
    <property type="molecule type" value="Genomic_DNA"/>
</dbReference>
<proteinExistence type="predicted"/>
<sequence>MIRGEGRRAMPHPAPNSEADLSAYDYLQRLSPDRWAWEFLRRNPAFRCDAAARTDTDLSERMAPCVPIRLVRSRAPQTFAERWGLVFMPNPDRNGFDADVVWNRSAFPDQVEVHCTPRALDERCELWDRSIPICNITHITDPVGREYLLVRRNDFVVQLCCTGLSLLGLEPVRMTLAISGVDDYERRVKLQKAAFEIYGDHTRRERPAWTKTTQVLRDGLIALDCIEHGMSRREIACVLHGRQRVEQDWDGPSLKHAIRYLVRKAEALRDGGYQKELLGAEPTVAGV</sequence>
<dbReference type="InterPro" id="IPR045465">
    <property type="entry name" value="Trans_reg_dom"/>
</dbReference>
<dbReference type="InterPro" id="IPR018754">
    <property type="entry name" value="RovC-like_DNA-bd"/>
</dbReference>
<evidence type="ECO:0000259" key="1">
    <source>
        <dbReference type="Pfam" id="PF10074"/>
    </source>
</evidence>
<organism evidence="3 4">
    <name type="scientific">Hyphomonas adhaerens</name>
    <dbReference type="NCBI Taxonomy" id="81029"/>
    <lineage>
        <taxon>Bacteria</taxon>
        <taxon>Pseudomonadati</taxon>
        <taxon>Pseudomonadota</taxon>
        <taxon>Alphaproteobacteria</taxon>
        <taxon>Hyphomonadales</taxon>
        <taxon>Hyphomonadaceae</taxon>
        <taxon>Hyphomonas</taxon>
    </lineage>
</organism>
<dbReference type="Proteomes" id="UP000259610">
    <property type="component" value="Unassembled WGS sequence"/>
</dbReference>
<gene>
    <name evidence="3" type="ORF">DCG58_18780</name>
</gene>